<dbReference type="PANTHER" id="PTHR36920:SF1">
    <property type="entry name" value="OUTER MEMBRANE PROTEIN W"/>
    <property type="match status" value="1"/>
</dbReference>
<keyword evidence="1" id="KW-0732">Signal</keyword>
<name>A0A7W8DF05_9GAMM</name>
<gene>
    <name evidence="2" type="ORF">HNQ58_001992</name>
</gene>
<dbReference type="SUPFAM" id="SSF56925">
    <property type="entry name" value="OMPA-like"/>
    <property type="match status" value="1"/>
</dbReference>
<dbReference type="PANTHER" id="PTHR36920">
    <property type="match status" value="1"/>
</dbReference>
<dbReference type="AlphaFoldDB" id="A0A7W8DF05"/>
<feature type="chain" id="PRO_5031356686" evidence="1">
    <location>
        <begin position="23"/>
        <end position="202"/>
    </location>
</feature>
<comment type="caution">
    <text evidence="2">The sequence shown here is derived from an EMBL/GenBank/DDBJ whole genome shotgun (WGS) entry which is preliminary data.</text>
</comment>
<dbReference type="RefSeq" id="WP_183948754.1">
    <property type="nucleotide sequence ID" value="NZ_JACHHX010000014.1"/>
</dbReference>
<organism evidence="2 3">
    <name type="scientific">Rehaibacterium terrae</name>
    <dbReference type="NCBI Taxonomy" id="1341696"/>
    <lineage>
        <taxon>Bacteria</taxon>
        <taxon>Pseudomonadati</taxon>
        <taxon>Pseudomonadota</taxon>
        <taxon>Gammaproteobacteria</taxon>
        <taxon>Lysobacterales</taxon>
        <taxon>Lysobacteraceae</taxon>
        <taxon>Rehaibacterium</taxon>
    </lineage>
</organism>
<dbReference type="Pfam" id="PF03922">
    <property type="entry name" value="OmpW"/>
    <property type="match status" value="1"/>
</dbReference>
<feature type="signal peptide" evidence="1">
    <location>
        <begin position="1"/>
        <end position="22"/>
    </location>
</feature>
<proteinExistence type="predicted"/>
<dbReference type="Gene3D" id="2.40.160.20">
    <property type="match status" value="1"/>
</dbReference>
<dbReference type="EMBL" id="JACHHX010000014">
    <property type="protein sequence ID" value="MBB5016082.1"/>
    <property type="molecule type" value="Genomic_DNA"/>
</dbReference>
<protein>
    <submittedName>
        <fullName evidence="2">Outer membrane protein</fullName>
    </submittedName>
</protein>
<keyword evidence="3" id="KW-1185">Reference proteome</keyword>
<evidence type="ECO:0000256" key="1">
    <source>
        <dbReference type="SAM" id="SignalP"/>
    </source>
</evidence>
<dbReference type="Proteomes" id="UP000519004">
    <property type="component" value="Unassembled WGS sequence"/>
</dbReference>
<sequence length="202" mass="21609">MHTFPRTLLATALVLAGGLAHADDWFVRVGPAHVEPKSNNGSLAGGALRVDIDSNTQLGLILGYHFTPNIAVELLAATPFSHTVSLNGARAVDFKHLPPTLSLQYYFAPDGQVNPFVGLGVNYTWTYSERETGPVAGASVGLGNSWGLAAQAGLVFKLSDRWDVVAEARWIDIDADVKLDGAKIGTANVDPLVYGLYLGYRF</sequence>
<accession>A0A7W8DF05</accession>
<dbReference type="InterPro" id="IPR011250">
    <property type="entry name" value="OMP/PagP_B-barrel"/>
</dbReference>
<evidence type="ECO:0000313" key="2">
    <source>
        <dbReference type="EMBL" id="MBB5016082.1"/>
    </source>
</evidence>
<dbReference type="GO" id="GO:0019867">
    <property type="term" value="C:outer membrane"/>
    <property type="evidence" value="ECO:0007669"/>
    <property type="project" value="InterPro"/>
</dbReference>
<dbReference type="GO" id="GO:0055085">
    <property type="term" value="P:transmembrane transport"/>
    <property type="evidence" value="ECO:0007669"/>
    <property type="project" value="TreeGrafter"/>
</dbReference>
<dbReference type="InterPro" id="IPR005618">
    <property type="entry name" value="OMPW"/>
</dbReference>
<reference evidence="2 3" key="1">
    <citation type="submission" date="2020-08" db="EMBL/GenBank/DDBJ databases">
        <title>Genomic Encyclopedia of Type Strains, Phase IV (KMG-IV): sequencing the most valuable type-strain genomes for metagenomic binning, comparative biology and taxonomic classification.</title>
        <authorList>
            <person name="Goeker M."/>
        </authorList>
    </citation>
    <scope>NUCLEOTIDE SEQUENCE [LARGE SCALE GENOMIC DNA]</scope>
    <source>
        <strain evidence="2 3">DSM 25897</strain>
    </source>
</reference>
<evidence type="ECO:0000313" key="3">
    <source>
        <dbReference type="Proteomes" id="UP000519004"/>
    </source>
</evidence>